<dbReference type="Pfam" id="PF04982">
    <property type="entry name" value="TM_HPP"/>
    <property type="match status" value="1"/>
</dbReference>
<dbReference type="InterPro" id="IPR058581">
    <property type="entry name" value="TM_HPP"/>
</dbReference>
<sequence length="398" mass="42482">MPTRSLNTWLDRFIPAALHIPPKEWLRAGLGAVLGLLLAGGLCSLAFGNAVTLHLMAPLAASAVLLFGVSSGALSQPWPLLGSYGCAMLVGLGLHHWLGASLAVVCMALVLVVLLMCLLRCLHPPGAALAVSLALADPSLASMGMQVIEPVLLNALCLLLVAVVYNRLTGVRYPKIVAPRKDLHHTQDAPVSERIGVSAGDLDMALDELGEFVDVTRDDLERIILATERHALQRSLGGMTAARVMSRDVQLASTATTLEQAWALLANHRLKALPVVDQARKLVGIVSLSDLMAPAMAARRFSWRSLFGKRRPVLLEQVMTHPVRSVDSDEPAVALIPLLCDQGLHCLPVLEAGALVGVITQTDLIGALHRQLLQREQAGLDERVPALGPVAFPRDHAA</sequence>
<reference evidence="5" key="2">
    <citation type="journal article" date="2023" name="Plant Pathol.">
        <title>Dismantling and reorganizing Pseudomonas marginalis sensu#lato.</title>
        <authorList>
            <person name="Sawada H."/>
            <person name="Fujikawa T."/>
            <person name="Satou M."/>
        </authorList>
    </citation>
    <scope>NUCLEOTIDE SEQUENCE</scope>
    <source>
        <strain evidence="5">MAFF 301350</strain>
    </source>
</reference>
<dbReference type="CDD" id="cd04600">
    <property type="entry name" value="CBS_pair_HPP_assoc"/>
    <property type="match status" value="1"/>
</dbReference>
<evidence type="ECO:0000256" key="1">
    <source>
        <dbReference type="ARBA" id="ARBA00023122"/>
    </source>
</evidence>
<dbReference type="RefSeq" id="WP_217974598.1">
    <property type="nucleotide sequence ID" value="NZ_JAHTBI010000021.1"/>
</dbReference>
<evidence type="ECO:0000256" key="2">
    <source>
        <dbReference type="PROSITE-ProRule" id="PRU00703"/>
    </source>
</evidence>
<dbReference type="AlphaFoldDB" id="A0A9Q2XGW2"/>
<organism evidence="5 6">
    <name type="scientific">Pseudomonas aegrilactucae</name>
    <dbReference type="NCBI Taxonomy" id="2854028"/>
    <lineage>
        <taxon>Bacteria</taxon>
        <taxon>Pseudomonadati</taxon>
        <taxon>Pseudomonadota</taxon>
        <taxon>Gammaproteobacteria</taxon>
        <taxon>Pseudomonadales</taxon>
        <taxon>Pseudomonadaceae</taxon>
        <taxon>Pseudomonas</taxon>
    </lineage>
</organism>
<dbReference type="SMART" id="SM00116">
    <property type="entry name" value="CBS"/>
    <property type="match status" value="2"/>
</dbReference>
<dbReference type="PANTHER" id="PTHR43080:SF2">
    <property type="entry name" value="CBS DOMAIN-CONTAINING PROTEIN"/>
    <property type="match status" value="1"/>
</dbReference>
<dbReference type="Proteomes" id="UP001106592">
    <property type="component" value="Unassembled WGS sequence"/>
</dbReference>
<gene>
    <name evidence="5" type="ORF">KUO17_07205</name>
</gene>
<keyword evidence="3" id="KW-1133">Transmembrane helix</keyword>
<feature type="transmembrane region" description="Helical" evidence="3">
    <location>
        <begin position="55"/>
        <end position="74"/>
    </location>
</feature>
<keyword evidence="3" id="KW-0472">Membrane</keyword>
<name>A0A9Q2XGW2_9PSED</name>
<feature type="domain" description="CBS" evidence="4">
    <location>
        <begin position="245"/>
        <end position="301"/>
    </location>
</feature>
<proteinExistence type="predicted"/>
<reference evidence="5" key="1">
    <citation type="journal article" date="2022" name="Int. J. Syst. Evol. Microbiol.">
        <title>Pseudomonas aegrilactucae sp. nov. and Pseudomonas morbosilactucae sp. nov., pathogens causing bacterial rot of lettuce in Japan.</title>
        <authorList>
            <person name="Sawada H."/>
            <person name="Fujikawa T."/>
            <person name="Satou M."/>
        </authorList>
    </citation>
    <scope>NUCLEOTIDE SEQUENCE</scope>
    <source>
        <strain evidence="5">MAFF 301350</strain>
    </source>
</reference>
<dbReference type="InterPro" id="IPR000644">
    <property type="entry name" value="CBS_dom"/>
</dbReference>
<evidence type="ECO:0000256" key="3">
    <source>
        <dbReference type="SAM" id="Phobius"/>
    </source>
</evidence>
<dbReference type="InterPro" id="IPR051257">
    <property type="entry name" value="Diverse_CBS-Domain"/>
</dbReference>
<evidence type="ECO:0000259" key="4">
    <source>
        <dbReference type="PROSITE" id="PS51371"/>
    </source>
</evidence>
<comment type="caution">
    <text evidence="5">The sequence shown here is derived from an EMBL/GenBank/DDBJ whole genome shotgun (WGS) entry which is preliminary data.</text>
</comment>
<keyword evidence="3" id="KW-0812">Transmembrane</keyword>
<feature type="transmembrane region" description="Helical" evidence="3">
    <location>
        <begin position="94"/>
        <end position="119"/>
    </location>
</feature>
<feature type="transmembrane region" description="Helical" evidence="3">
    <location>
        <begin position="25"/>
        <end position="48"/>
    </location>
</feature>
<evidence type="ECO:0000313" key="5">
    <source>
        <dbReference type="EMBL" id="MBV6286822.1"/>
    </source>
</evidence>
<protein>
    <submittedName>
        <fullName evidence="5">HPP family protein</fullName>
    </submittedName>
</protein>
<dbReference type="Pfam" id="PF00571">
    <property type="entry name" value="CBS"/>
    <property type="match status" value="2"/>
</dbReference>
<dbReference type="PROSITE" id="PS51371">
    <property type="entry name" value="CBS"/>
    <property type="match status" value="2"/>
</dbReference>
<evidence type="ECO:0000313" key="6">
    <source>
        <dbReference type="Proteomes" id="UP001106592"/>
    </source>
</evidence>
<feature type="transmembrane region" description="Helical" evidence="3">
    <location>
        <begin position="126"/>
        <end position="145"/>
    </location>
</feature>
<dbReference type="EMBL" id="JAHTBI010000021">
    <property type="protein sequence ID" value="MBV6286822.1"/>
    <property type="molecule type" value="Genomic_DNA"/>
</dbReference>
<feature type="domain" description="CBS" evidence="4">
    <location>
        <begin position="319"/>
        <end position="376"/>
    </location>
</feature>
<keyword evidence="6" id="KW-1185">Reference proteome</keyword>
<accession>A0A9Q2XGW2</accession>
<keyword evidence="1 2" id="KW-0129">CBS domain</keyword>
<feature type="transmembrane region" description="Helical" evidence="3">
    <location>
        <begin position="151"/>
        <end position="168"/>
    </location>
</feature>
<dbReference type="PANTHER" id="PTHR43080">
    <property type="entry name" value="CBS DOMAIN-CONTAINING PROTEIN CBSX3, MITOCHONDRIAL"/>
    <property type="match status" value="1"/>
</dbReference>